<name>A0A0E9XCN3_ANGAN</name>
<accession>A0A0E9XCN3</accession>
<protein>
    <submittedName>
        <fullName evidence="1">Uncharacterized protein</fullName>
    </submittedName>
</protein>
<reference evidence="1" key="2">
    <citation type="journal article" date="2015" name="Fish Shellfish Immunol.">
        <title>Early steps in the European eel (Anguilla anguilla)-Vibrio vulnificus interaction in the gills: Role of the RtxA13 toxin.</title>
        <authorList>
            <person name="Callol A."/>
            <person name="Pajuelo D."/>
            <person name="Ebbesson L."/>
            <person name="Teles M."/>
            <person name="MacKenzie S."/>
            <person name="Amaro C."/>
        </authorList>
    </citation>
    <scope>NUCLEOTIDE SEQUENCE</scope>
</reference>
<organism evidence="1">
    <name type="scientific">Anguilla anguilla</name>
    <name type="common">European freshwater eel</name>
    <name type="synonym">Muraena anguilla</name>
    <dbReference type="NCBI Taxonomy" id="7936"/>
    <lineage>
        <taxon>Eukaryota</taxon>
        <taxon>Metazoa</taxon>
        <taxon>Chordata</taxon>
        <taxon>Craniata</taxon>
        <taxon>Vertebrata</taxon>
        <taxon>Euteleostomi</taxon>
        <taxon>Actinopterygii</taxon>
        <taxon>Neopterygii</taxon>
        <taxon>Teleostei</taxon>
        <taxon>Anguilliformes</taxon>
        <taxon>Anguillidae</taxon>
        <taxon>Anguilla</taxon>
    </lineage>
</organism>
<dbReference type="EMBL" id="GBXM01008977">
    <property type="protein sequence ID" value="JAH99600.1"/>
    <property type="molecule type" value="Transcribed_RNA"/>
</dbReference>
<reference evidence="1" key="1">
    <citation type="submission" date="2014-11" db="EMBL/GenBank/DDBJ databases">
        <authorList>
            <person name="Amaro Gonzalez C."/>
        </authorList>
    </citation>
    <scope>NUCLEOTIDE SEQUENCE</scope>
</reference>
<evidence type="ECO:0000313" key="1">
    <source>
        <dbReference type="EMBL" id="JAH99600.1"/>
    </source>
</evidence>
<sequence length="27" mass="3287">MYEKKFICIFSIFATVILVRREKNFSC</sequence>
<dbReference type="AlphaFoldDB" id="A0A0E9XCN3"/>
<proteinExistence type="predicted"/>